<dbReference type="InterPro" id="IPR002543">
    <property type="entry name" value="FtsK_dom"/>
</dbReference>
<dbReference type="PANTHER" id="PTHR22683:SF1">
    <property type="entry name" value="TYPE VII SECRETION SYSTEM PROTEIN ESSC"/>
    <property type="match status" value="1"/>
</dbReference>
<evidence type="ECO:0000256" key="1">
    <source>
        <dbReference type="ARBA" id="ARBA00022741"/>
    </source>
</evidence>
<evidence type="ECO:0000256" key="4">
    <source>
        <dbReference type="SAM" id="Phobius"/>
    </source>
</evidence>
<dbReference type="Gene3D" id="3.40.50.300">
    <property type="entry name" value="P-loop containing nucleotide triphosphate hydrolases"/>
    <property type="match status" value="2"/>
</dbReference>
<dbReference type="Proteomes" id="UP000326912">
    <property type="component" value="Unassembled WGS sequence"/>
</dbReference>
<feature type="binding site" evidence="3">
    <location>
        <begin position="564"/>
        <end position="571"/>
    </location>
    <ligand>
        <name>ATP</name>
        <dbReference type="ChEBI" id="CHEBI:30616"/>
    </ligand>
</feature>
<dbReference type="Pfam" id="PF01580">
    <property type="entry name" value="FtsK_SpoIIIE"/>
    <property type="match status" value="1"/>
</dbReference>
<sequence length="783" mass="88577">MSKQPLSTITRKARIWPEISRTTIELPNPPQNHNATSPLTLITILCSMAGMCAYIIIMPRFGSNGFFIIGIFIMSSCVMIGTLLNFLFRWIPARRQKRRLSHSYAQKIAAVKKQLHRLSLQERQGRLSLDPPLVMPTPMPDHIYDQLQYTTILQRSFNNQDVQLWARRPDDPDFLAVRIGMGEVAPGFTIRRTSTPSNDISGPIQTRQWNELEELARQYTSLIAPITIPLDGQGTMAISGTDIWLSEARQQAMLMVAHLAYHHSPEDVRIMILTPESQREAWSWAEYLPHTQLYDPRLSSEENANTLQEHAVAIGNTAVLNLLPRISREVSRRELLAGDIQPHLQEKASAILPRLVIIVDHFDHTSDLYQPPAFLPLARIPSRPTASDTTNHGRQSVEPLQRPEMTLALNATRQLGVSVITICEEQSEIPPGTTTLVEICSALDHSDQLQAQIRYLEPDAPPALQCQWLDYVSREALHYFARKLHQLRPTTPKRLELRTQVDLCTLFEPQLDLTRYNPTSYWRDPALRTPDGTPLMRIPIGLKMADEIQYLDLLKDGPHGLLIGQTGSGKSELLQTIIAALAIAYPPGEVNFLLIDYKAGLALEPFSHLPHTIGFLSNVSSEALIQRFITMLKAEAKRREIRLKEDQHTPRLIIIIDEFAEMAKRTENVLEELFTITRVGREIGMHLLLAAQRPEGVIGSKMRDYVQYRLCLRCASPEDSREVLRRVDAATLPASIPGRGYLLHGDNQLDLFQAARISLPTTPFVQNLYTTKQQKSIYVASKE</sequence>
<feature type="transmembrane region" description="Helical" evidence="4">
    <location>
        <begin position="39"/>
        <end position="59"/>
    </location>
</feature>
<keyword evidence="4" id="KW-0472">Membrane</keyword>
<keyword evidence="4" id="KW-1133">Transmembrane helix</keyword>
<keyword evidence="2 3" id="KW-0067">ATP-binding</keyword>
<protein>
    <recommendedName>
        <fullName evidence="5">FtsK domain-containing protein</fullName>
    </recommendedName>
</protein>
<dbReference type="InterPro" id="IPR050206">
    <property type="entry name" value="FtsK/SpoIIIE/SftA"/>
</dbReference>
<proteinExistence type="predicted"/>
<evidence type="ECO:0000313" key="6">
    <source>
        <dbReference type="EMBL" id="GER87903.1"/>
    </source>
</evidence>
<name>A0A5J4KJJ8_9CHLR</name>
<evidence type="ECO:0000313" key="7">
    <source>
        <dbReference type="Proteomes" id="UP000326912"/>
    </source>
</evidence>
<dbReference type="CDD" id="cd01127">
    <property type="entry name" value="TrwB_TraG_TraD_VirD4"/>
    <property type="match status" value="1"/>
</dbReference>
<evidence type="ECO:0000256" key="2">
    <source>
        <dbReference type="ARBA" id="ARBA00022840"/>
    </source>
</evidence>
<feature type="transmembrane region" description="Helical" evidence="4">
    <location>
        <begin position="65"/>
        <end position="88"/>
    </location>
</feature>
<organism evidence="6 7">
    <name type="scientific">Dictyobacter vulcani</name>
    <dbReference type="NCBI Taxonomy" id="2607529"/>
    <lineage>
        <taxon>Bacteria</taxon>
        <taxon>Bacillati</taxon>
        <taxon>Chloroflexota</taxon>
        <taxon>Ktedonobacteria</taxon>
        <taxon>Ktedonobacterales</taxon>
        <taxon>Dictyobacteraceae</taxon>
        <taxon>Dictyobacter</taxon>
    </lineage>
</organism>
<dbReference type="SUPFAM" id="SSF52540">
    <property type="entry name" value="P-loop containing nucleoside triphosphate hydrolases"/>
    <property type="match status" value="1"/>
</dbReference>
<accession>A0A5J4KJJ8</accession>
<reference evidence="6 7" key="1">
    <citation type="submission" date="2019-10" db="EMBL/GenBank/DDBJ databases">
        <title>Dictyobacter vulcani sp. nov., within the class Ktedonobacteria, isolated from soil of volcanic Mt. Zao.</title>
        <authorList>
            <person name="Zheng Y."/>
            <person name="Wang C.M."/>
            <person name="Sakai Y."/>
            <person name="Abe K."/>
            <person name="Yokota A."/>
            <person name="Yabe S."/>
        </authorList>
    </citation>
    <scope>NUCLEOTIDE SEQUENCE [LARGE SCALE GENOMIC DNA]</scope>
    <source>
        <strain evidence="6 7">W12</strain>
    </source>
</reference>
<feature type="domain" description="FtsK" evidence="5">
    <location>
        <begin position="545"/>
        <end position="721"/>
    </location>
</feature>
<dbReference type="RefSeq" id="WP_151755851.1">
    <property type="nucleotide sequence ID" value="NZ_BKZW01000001.1"/>
</dbReference>
<evidence type="ECO:0000259" key="5">
    <source>
        <dbReference type="PROSITE" id="PS50901"/>
    </source>
</evidence>
<dbReference type="PROSITE" id="PS50901">
    <property type="entry name" value="FTSK"/>
    <property type="match status" value="1"/>
</dbReference>
<dbReference type="GO" id="GO:0005524">
    <property type="term" value="F:ATP binding"/>
    <property type="evidence" value="ECO:0007669"/>
    <property type="project" value="UniProtKB-UniRule"/>
</dbReference>
<dbReference type="InterPro" id="IPR027417">
    <property type="entry name" value="P-loop_NTPase"/>
</dbReference>
<dbReference type="GO" id="GO:0003677">
    <property type="term" value="F:DNA binding"/>
    <property type="evidence" value="ECO:0007669"/>
    <property type="project" value="InterPro"/>
</dbReference>
<dbReference type="EMBL" id="BKZW01000001">
    <property type="protein sequence ID" value="GER87903.1"/>
    <property type="molecule type" value="Genomic_DNA"/>
</dbReference>
<keyword evidence="7" id="KW-1185">Reference proteome</keyword>
<keyword evidence="1 3" id="KW-0547">Nucleotide-binding</keyword>
<comment type="caution">
    <text evidence="6">The sequence shown here is derived from an EMBL/GenBank/DDBJ whole genome shotgun (WGS) entry which is preliminary data.</text>
</comment>
<evidence type="ECO:0000256" key="3">
    <source>
        <dbReference type="PROSITE-ProRule" id="PRU00289"/>
    </source>
</evidence>
<keyword evidence="4" id="KW-0812">Transmembrane</keyword>
<dbReference type="PANTHER" id="PTHR22683">
    <property type="entry name" value="SPORULATION PROTEIN RELATED"/>
    <property type="match status" value="1"/>
</dbReference>
<dbReference type="AlphaFoldDB" id="A0A5J4KJJ8"/>
<gene>
    <name evidence="6" type="ORF">KDW_20650</name>
</gene>